<dbReference type="InterPro" id="IPR008928">
    <property type="entry name" value="6-hairpin_glycosidase_sf"/>
</dbReference>
<dbReference type="InterPro" id="IPR004879">
    <property type="entry name" value="Ssp411-like_TRX"/>
</dbReference>
<dbReference type="AlphaFoldDB" id="A0A137RJK0"/>
<feature type="domain" description="Spermatogenesis-associated protein 20-like TRX" evidence="1">
    <location>
        <begin position="30"/>
        <end position="184"/>
    </location>
</feature>
<dbReference type="SUPFAM" id="SSF52833">
    <property type="entry name" value="Thioredoxin-like"/>
    <property type="match status" value="1"/>
</dbReference>
<protein>
    <submittedName>
        <fullName evidence="2">Thioredoxin</fullName>
    </submittedName>
</protein>
<dbReference type="SUPFAM" id="SSF48208">
    <property type="entry name" value="Six-hairpin glycosidases"/>
    <property type="match status" value="1"/>
</dbReference>
<comment type="caution">
    <text evidence="2">The sequence shown here is derived from an EMBL/GenBank/DDBJ whole genome shotgun (WGS) entry which is preliminary data.</text>
</comment>
<dbReference type="Gene3D" id="1.50.10.10">
    <property type="match status" value="1"/>
</dbReference>
<evidence type="ECO:0000259" key="1">
    <source>
        <dbReference type="Pfam" id="PF03190"/>
    </source>
</evidence>
<dbReference type="Pfam" id="PF03190">
    <property type="entry name" value="Thioredox_DsbH"/>
    <property type="match status" value="1"/>
</dbReference>
<name>A0A137RJK0_9FLAO</name>
<dbReference type="InterPro" id="IPR024705">
    <property type="entry name" value="Ssp411"/>
</dbReference>
<dbReference type="PATRIC" id="fig|1548749.3.peg.601"/>
<gene>
    <name evidence="2" type="ORF">LS48_02805</name>
</gene>
<accession>A0A137RJK0</accession>
<sequence length="704" mass="81516">MRSILVFLALQILIGCNSSTKNNLETHKFTNDLISESSPYLLQHAHNPVHWKAWNEATLQQAKKEKKLMVVSIGYAACHWCHVMEHESFEDSTVAAVMNQHYISVKVDREERPDVDQTYINAVQLMTGSAGWPLNVVTLPDGRPVWGGTYFRKNDWINALEQIQEVYKSEPEKLIAYANRLEEGIKTMDLIELKTETVNFKNFPVAEIVSKWSNQFDERNGGFKGAPKFMMPNNLEFLLRQAVSEKDDELLAYATLSLDKMAFGGLYDQIGGGFARYSTDEKWHVPHFEKMLYDNAQLVTLYSNAFSVTQNPLYNDVVEETLNFITREMTNSEGGFYSSLDADSKNKKGALEEGAFYVFTSEELRRLLKDDFEIFKEYYNVNSFGHWEKDNYVLIRKKTDAEIEREFELTSEVFQQKKKSWKETLRAYRNQRPKPRLDDKTLTSWNALMLKGYSDAYKVFGKEAYLNSAIKNAKFIAEKQLQENGALFHNYKDGKSSINGFLEDYAFTIEAFIALYQTTLDEQWLHLSKKMTEYAIDNFFDSEKHMFYFTSKKDPAIVSRNFEYRDNVIPASNSAMAKNLFLLSKYFENTGFEAISQQMLKNVSTEIMQYPSGFSNWLDLLLNFKNNFYEVVIIGEDVDEKVKNINKHYLPNKIIAGSREENNGPLFQNRFVPNETLIYVCKNNTCKLPIKDPKIAIESLNKNE</sequence>
<dbReference type="CDD" id="cd02955">
    <property type="entry name" value="SSP411"/>
    <property type="match status" value="1"/>
</dbReference>
<organism evidence="2 3">
    <name type="scientific">Aequorivita aquimaris</name>
    <dbReference type="NCBI Taxonomy" id="1548749"/>
    <lineage>
        <taxon>Bacteria</taxon>
        <taxon>Pseudomonadati</taxon>
        <taxon>Bacteroidota</taxon>
        <taxon>Flavobacteriia</taxon>
        <taxon>Flavobacteriales</taxon>
        <taxon>Flavobacteriaceae</taxon>
        <taxon>Aequorivita</taxon>
    </lineage>
</organism>
<proteinExistence type="predicted"/>
<keyword evidence="3" id="KW-1185">Reference proteome</keyword>
<dbReference type="OrthoDB" id="9762614at2"/>
<dbReference type="GO" id="GO:0005975">
    <property type="term" value="P:carbohydrate metabolic process"/>
    <property type="evidence" value="ECO:0007669"/>
    <property type="project" value="InterPro"/>
</dbReference>
<dbReference type="RefSeq" id="WP_062619799.1">
    <property type="nucleotide sequence ID" value="NZ_JRWG01000002.1"/>
</dbReference>
<dbReference type="InterPro" id="IPR012341">
    <property type="entry name" value="6hp_glycosidase-like_sf"/>
</dbReference>
<dbReference type="PANTHER" id="PTHR42899">
    <property type="entry name" value="SPERMATOGENESIS-ASSOCIATED PROTEIN 20"/>
    <property type="match status" value="1"/>
</dbReference>
<dbReference type="InterPro" id="IPR036249">
    <property type="entry name" value="Thioredoxin-like_sf"/>
</dbReference>
<dbReference type="STRING" id="1548749.LS48_02805"/>
<reference evidence="2 3" key="2">
    <citation type="journal article" date="2016" name="Int. J. Syst. Evol. Microbiol.">
        <title>Vitellibacter aquimaris sp. nov., a marine bacterium isolated from seawater.</title>
        <authorList>
            <person name="Thevarajoo S."/>
            <person name="Selvaratnam C."/>
            <person name="Goh K.M."/>
            <person name="Hong K.W."/>
            <person name="Chan X.Y."/>
            <person name="Chan K.G."/>
            <person name="Chong C.S."/>
        </authorList>
    </citation>
    <scope>NUCLEOTIDE SEQUENCE [LARGE SCALE GENOMIC DNA]</scope>
    <source>
        <strain evidence="2 3">D-24</strain>
    </source>
</reference>
<evidence type="ECO:0000313" key="2">
    <source>
        <dbReference type="EMBL" id="KXO00366.1"/>
    </source>
</evidence>
<dbReference type="Proteomes" id="UP000070138">
    <property type="component" value="Unassembled WGS sequence"/>
</dbReference>
<dbReference type="Gene3D" id="3.40.30.10">
    <property type="entry name" value="Glutaredoxin"/>
    <property type="match status" value="1"/>
</dbReference>
<dbReference type="EMBL" id="JRWG01000002">
    <property type="protein sequence ID" value="KXO00366.1"/>
    <property type="molecule type" value="Genomic_DNA"/>
</dbReference>
<dbReference type="PROSITE" id="PS51257">
    <property type="entry name" value="PROKAR_LIPOPROTEIN"/>
    <property type="match status" value="1"/>
</dbReference>
<dbReference type="PANTHER" id="PTHR42899:SF1">
    <property type="entry name" value="SPERMATOGENESIS-ASSOCIATED PROTEIN 20"/>
    <property type="match status" value="1"/>
</dbReference>
<evidence type="ECO:0000313" key="3">
    <source>
        <dbReference type="Proteomes" id="UP000070138"/>
    </source>
</evidence>
<reference evidence="3" key="1">
    <citation type="submission" date="2014-10" db="EMBL/GenBank/DDBJ databases">
        <title>Genome sequencing of Vitellibacter sp. D-24.</title>
        <authorList>
            <person name="Thevarajoo S."/>
            <person name="Selvaratnam C."/>
            <person name="Goh K.M."/>
            <person name="Chong C.S."/>
        </authorList>
    </citation>
    <scope>NUCLEOTIDE SEQUENCE [LARGE SCALE GENOMIC DNA]</scope>
    <source>
        <strain evidence="3">D-24</strain>
    </source>
</reference>
<dbReference type="PIRSF" id="PIRSF006402">
    <property type="entry name" value="UCP006402_thioredoxin"/>
    <property type="match status" value="1"/>
</dbReference>